<evidence type="ECO:0000256" key="4">
    <source>
        <dbReference type="ARBA" id="ARBA00022723"/>
    </source>
</evidence>
<dbReference type="Pfam" id="PF08022">
    <property type="entry name" value="FAD_binding_8"/>
    <property type="match status" value="1"/>
</dbReference>
<dbReference type="InterPro" id="IPR050415">
    <property type="entry name" value="MRET"/>
</dbReference>
<evidence type="ECO:0000256" key="5">
    <source>
        <dbReference type="ARBA" id="ARBA00022827"/>
    </source>
</evidence>
<evidence type="ECO:0000256" key="7">
    <source>
        <dbReference type="ARBA" id="ARBA00023004"/>
    </source>
</evidence>
<evidence type="ECO:0000256" key="8">
    <source>
        <dbReference type="ARBA" id="ARBA00023014"/>
    </source>
</evidence>
<evidence type="ECO:0000259" key="10">
    <source>
        <dbReference type="PROSITE" id="PS51384"/>
    </source>
</evidence>
<keyword evidence="2" id="KW-0285">Flavoprotein</keyword>
<dbReference type="InterPro" id="IPR013112">
    <property type="entry name" value="FAD-bd_8"/>
</dbReference>
<dbReference type="PANTHER" id="PTHR47354:SF8">
    <property type="entry name" value="1,2-PHENYLACETYL-COA EPOXIDASE, SUBUNIT E"/>
    <property type="match status" value="1"/>
</dbReference>
<dbReference type="CDD" id="cd06198">
    <property type="entry name" value="FNR_like_3"/>
    <property type="match status" value="1"/>
</dbReference>
<gene>
    <name evidence="11" type="ORF">E3O23_12970</name>
</gene>
<dbReference type="SUPFAM" id="SSF63380">
    <property type="entry name" value="Riboflavin synthase domain-like"/>
    <property type="match status" value="1"/>
</dbReference>
<keyword evidence="9" id="KW-0812">Transmembrane</keyword>
<dbReference type="InterPro" id="IPR017927">
    <property type="entry name" value="FAD-bd_FR_type"/>
</dbReference>
<dbReference type="GO" id="GO:0050660">
    <property type="term" value="F:flavin adenine dinucleotide binding"/>
    <property type="evidence" value="ECO:0007669"/>
    <property type="project" value="TreeGrafter"/>
</dbReference>
<keyword evidence="8" id="KW-0411">Iron-sulfur</keyword>
<protein>
    <recommendedName>
        <fullName evidence="10">FAD-binding FR-type domain-containing protein</fullName>
    </recommendedName>
</protein>
<dbReference type="SUPFAM" id="SSF52343">
    <property type="entry name" value="Ferredoxin reductase-like, C-terminal NADP-linked domain"/>
    <property type="match status" value="1"/>
</dbReference>
<reference evidence="11 12" key="1">
    <citation type="submission" date="2019-03" db="EMBL/GenBank/DDBJ databases">
        <title>Genomics of glacier-inhabiting Cryobacterium strains.</title>
        <authorList>
            <person name="Liu Q."/>
            <person name="Xin Y.-H."/>
        </authorList>
    </citation>
    <scope>NUCLEOTIDE SEQUENCE [LARGE SCALE GENOMIC DNA]</scope>
    <source>
        <strain evidence="11 12">Sr47</strain>
    </source>
</reference>
<keyword evidence="9" id="KW-0472">Membrane</keyword>
<dbReference type="Gene3D" id="2.40.30.10">
    <property type="entry name" value="Translation factors"/>
    <property type="match status" value="1"/>
</dbReference>
<proteinExistence type="predicted"/>
<evidence type="ECO:0000256" key="2">
    <source>
        <dbReference type="ARBA" id="ARBA00022630"/>
    </source>
</evidence>
<dbReference type="Gene3D" id="3.40.50.80">
    <property type="entry name" value="Nucleotide-binding domain of ferredoxin-NADP reductase (FNR) module"/>
    <property type="match status" value="1"/>
</dbReference>
<keyword evidence="5" id="KW-0274">FAD</keyword>
<comment type="cofactor">
    <cofactor evidence="1">
        <name>FAD</name>
        <dbReference type="ChEBI" id="CHEBI:57692"/>
    </cofactor>
</comment>
<dbReference type="InterPro" id="IPR039261">
    <property type="entry name" value="FNR_nucleotide-bd"/>
</dbReference>
<feature type="transmembrane region" description="Helical" evidence="9">
    <location>
        <begin position="131"/>
        <end position="149"/>
    </location>
</feature>
<comment type="caution">
    <text evidence="11">The sequence shown here is derived from an EMBL/GenBank/DDBJ whole genome shotgun (WGS) entry which is preliminary data.</text>
</comment>
<feature type="transmembrane region" description="Helical" evidence="9">
    <location>
        <begin position="188"/>
        <end position="206"/>
    </location>
</feature>
<dbReference type="PANTHER" id="PTHR47354">
    <property type="entry name" value="NADH OXIDOREDUCTASE HCR"/>
    <property type="match status" value="1"/>
</dbReference>
<evidence type="ECO:0000256" key="3">
    <source>
        <dbReference type="ARBA" id="ARBA00022714"/>
    </source>
</evidence>
<feature type="transmembrane region" description="Helical" evidence="9">
    <location>
        <begin position="32"/>
        <end position="51"/>
    </location>
</feature>
<keyword evidence="6" id="KW-0560">Oxidoreductase</keyword>
<evidence type="ECO:0000256" key="1">
    <source>
        <dbReference type="ARBA" id="ARBA00001974"/>
    </source>
</evidence>
<organism evidence="11 12">
    <name type="scientific">Cryobacterium tagatosivorans</name>
    <dbReference type="NCBI Taxonomy" id="1259199"/>
    <lineage>
        <taxon>Bacteria</taxon>
        <taxon>Bacillati</taxon>
        <taxon>Actinomycetota</taxon>
        <taxon>Actinomycetes</taxon>
        <taxon>Micrococcales</taxon>
        <taxon>Microbacteriaceae</taxon>
        <taxon>Cryobacterium</taxon>
    </lineage>
</organism>
<name>A0A4R8UBX6_9MICO</name>
<evidence type="ECO:0000256" key="9">
    <source>
        <dbReference type="SAM" id="Phobius"/>
    </source>
</evidence>
<feature type="transmembrane region" description="Helical" evidence="9">
    <location>
        <begin position="218"/>
        <end position="233"/>
    </location>
</feature>
<dbReference type="PROSITE" id="PS51384">
    <property type="entry name" value="FAD_FR"/>
    <property type="match status" value="1"/>
</dbReference>
<feature type="domain" description="FAD-binding FR-type" evidence="10">
    <location>
        <begin position="242"/>
        <end position="341"/>
    </location>
</feature>
<keyword evidence="12" id="KW-1185">Reference proteome</keyword>
<dbReference type="GO" id="GO:0046872">
    <property type="term" value="F:metal ion binding"/>
    <property type="evidence" value="ECO:0007669"/>
    <property type="project" value="UniProtKB-KW"/>
</dbReference>
<feature type="transmembrane region" description="Helical" evidence="9">
    <location>
        <begin position="100"/>
        <end position="119"/>
    </location>
</feature>
<keyword evidence="7" id="KW-0408">Iron</keyword>
<sequence>MEDFNMEDFVALSTEPAPHRPHYRGSRLDAKLIGPLTIAALVSALAVLWVVARPSGEGFEQLVGEWLGAEGVLLLSIGLVLISTLRWVERWFNGVDHAALWHRRVNIAGMLAISVHALVTGDVRETTVGPTLGQIGLFGLLALTVWAIAPRWLSFVPQRFRGLVPRVTGSRVVRLAGVPFRSYAVWRFFHRFTGVFVAAGFVHGLLDASMFDSAVLRWTYLVIGGTGLAFYVYRELLARRFARTYDYQVDSVQPIGANLVEISLKPLGRRFEYRAGQFAILYLEAKDGWHRHPFSIASAPADANVRVAVGALGDFTSNIADLVEPGMPAVINSPHGHFDYRRGTDHQAWIAGGIGVAPILSWLRDATSETLPARVDLYFSSRGPAPYGDEIRALSARHDAIHLHLIDTSTEPRLTVEDVLTTAGCSPRELSAFICGPEAMVSAFQRGLVRAGARAANVHREYFNLR</sequence>
<dbReference type="Proteomes" id="UP000297866">
    <property type="component" value="Unassembled WGS sequence"/>
</dbReference>
<feature type="transmembrane region" description="Helical" evidence="9">
    <location>
        <begin position="71"/>
        <end position="88"/>
    </location>
</feature>
<dbReference type="Pfam" id="PF00175">
    <property type="entry name" value="NAD_binding_1"/>
    <property type="match status" value="1"/>
</dbReference>
<evidence type="ECO:0000313" key="11">
    <source>
        <dbReference type="EMBL" id="TFB48723.1"/>
    </source>
</evidence>
<keyword evidence="4" id="KW-0479">Metal-binding</keyword>
<dbReference type="PRINTS" id="PR00410">
    <property type="entry name" value="PHEHYDRXLASE"/>
</dbReference>
<dbReference type="GO" id="GO:0016491">
    <property type="term" value="F:oxidoreductase activity"/>
    <property type="evidence" value="ECO:0007669"/>
    <property type="project" value="UniProtKB-KW"/>
</dbReference>
<keyword evidence="9" id="KW-1133">Transmembrane helix</keyword>
<dbReference type="AlphaFoldDB" id="A0A4R8UBX6"/>
<dbReference type="EMBL" id="SOEZ01000061">
    <property type="protein sequence ID" value="TFB48723.1"/>
    <property type="molecule type" value="Genomic_DNA"/>
</dbReference>
<accession>A0A4R8UBX6</accession>
<dbReference type="InterPro" id="IPR001433">
    <property type="entry name" value="OxRdtase_FAD/NAD-bd"/>
</dbReference>
<evidence type="ECO:0000256" key="6">
    <source>
        <dbReference type="ARBA" id="ARBA00023002"/>
    </source>
</evidence>
<dbReference type="GO" id="GO:0051537">
    <property type="term" value="F:2 iron, 2 sulfur cluster binding"/>
    <property type="evidence" value="ECO:0007669"/>
    <property type="project" value="UniProtKB-KW"/>
</dbReference>
<keyword evidence="3" id="KW-0001">2Fe-2S</keyword>
<evidence type="ECO:0000313" key="12">
    <source>
        <dbReference type="Proteomes" id="UP000297866"/>
    </source>
</evidence>
<dbReference type="InterPro" id="IPR017938">
    <property type="entry name" value="Riboflavin_synthase-like_b-brl"/>
</dbReference>